<feature type="domain" description="Glycosyltransferase 2-like" evidence="1">
    <location>
        <begin position="6"/>
        <end position="140"/>
    </location>
</feature>
<dbReference type="AlphaFoldDB" id="A0A8T9T1H5"/>
<dbReference type="InterPro" id="IPR029044">
    <property type="entry name" value="Nucleotide-diphossugar_trans"/>
</dbReference>
<proteinExistence type="predicted"/>
<dbReference type="RefSeq" id="WP_245097309.1">
    <property type="nucleotide sequence ID" value="NZ_CP095053.1"/>
</dbReference>
<dbReference type="EMBL" id="CP095053">
    <property type="protein sequence ID" value="UOR07501.1"/>
    <property type="molecule type" value="Genomic_DNA"/>
</dbReference>
<reference evidence="2 3" key="1">
    <citation type="submission" date="2022-04" db="EMBL/GenBank/DDBJ databases">
        <title>Hymenobacter sp. isolated from the air.</title>
        <authorList>
            <person name="Won M."/>
            <person name="Lee C.-M."/>
            <person name="Woen H.-Y."/>
            <person name="Kwon S.-W."/>
        </authorList>
    </citation>
    <scope>NUCLEOTIDE SEQUENCE [LARGE SCALE GENOMIC DNA]</scope>
    <source>
        <strain evidence="3">5413 J-13</strain>
    </source>
</reference>
<dbReference type="CDD" id="cd00761">
    <property type="entry name" value="Glyco_tranf_GTA_type"/>
    <property type="match status" value="1"/>
</dbReference>
<dbReference type="PANTHER" id="PTHR43179">
    <property type="entry name" value="RHAMNOSYLTRANSFERASE WBBL"/>
    <property type="match status" value="1"/>
</dbReference>
<protein>
    <submittedName>
        <fullName evidence="2">Glycosyltransferase</fullName>
    </submittedName>
</protein>
<dbReference type="Gene3D" id="3.90.550.10">
    <property type="entry name" value="Spore Coat Polysaccharide Biosynthesis Protein SpsA, Chain A"/>
    <property type="match status" value="1"/>
</dbReference>
<dbReference type="SUPFAM" id="SSF53448">
    <property type="entry name" value="Nucleotide-diphospho-sugar transferases"/>
    <property type="match status" value="1"/>
</dbReference>
<evidence type="ECO:0000313" key="3">
    <source>
        <dbReference type="Proteomes" id="UP000829925"/>
    </source>
</evidence>
<accession>A0A8T9T1H5</accession>
<dbReference type="KEGG" id="haei:MUN82_10480"/>
<dbReference type="InterPro" id="IPR001173">
    <property type="entry name" value="Glyco_trans_2-like"/>
</dbReference>
<dbReference type="Proteomes" id="UP000829925">
    <property type="component" value="Chromosome"/>
</dbReference>
<keyword evidence="3" id="KW-1185">Reference proteome</keyword>
<sequence>MTPGLSILIPVYNRGVALLVQQLRAQLSDWEGPTEICLLDDASQTEFQLENRPLALLPNVHYAELPRNVGRAAIRNQLAAAARYEWLLMLDNDSLLPDAHFLARYAAARTLAPVVVGGITYVGSPPTEPSLRLRWQYAQQREALPAARRRQLPASQLMLNNLLIRAEVFQRFRFDETLTRYGHEDSKLGWQLAQAGVLLHHLDNPVVHDGLDPAPVFLRKSRAAVHNLVLLYRKEGVGADSKLIRTALRLKQLGLSKLASGLLRRLRPHLHANLCSATPRLAYFDLLKLYWLLRELARVGKRAHKKGPPA</sequence>
<name>A0A8T9T1H5_9BACT</name>
<organism evidence="2 3">
    <name type="scientific">Hymenobacter aerilatus</name>
    <dbReference type="NCBI Taxonomy" id="2932251"/>
    <lineage>
        <taxon>Bacteria</taxon>
        <taxon>Pseudomonadati</taxon>
        <taxon>Bacteroidota</taxon>
        <taxon>Cytophagia</taxon>
        <taxon>Cytophagales</taxon>
        <taxon>Hymenobacteraceae</taxon>
        <taxon>Hymenobacter</taxon>
    </lineage>
</organism>
<gene>
    <name evidence="2" type="ORF">MUN82_10480</name>
</gene>
<evidence type="ECO:0000259" key="1">
    <source>
        <dbReference type="Pfam" id="PF00535"/>
    </source>
</evidence>
<dbReference type="PANTHER" id="PTHR43179:SF7">
    <property type="entry name" value="RHAMNOSYLTRANSFERASE WBBL"/>
    <property type="match status" value="1"/>
</dbReference>
<evidence type="ECO:0000313" key="2">
    <source>
        <dbReference type="EMBL" id="UOR07501.1"/>
    </source>
</evidence>
<dbReference type="Pfam" id="PF00535">
    <property type="entry name" value="Glycos_transf_2"/>
    <property type="match status" value="1"/>
</dbReference>